<name>A0A5J6VKJ7_9VIRU</name>
<proteinExistence type="predicted"/>
<protein>
    <submittedName>
        <fullName evidence="2">Uncharacterized protein</fullName>
    </submittedName>
</protein>
<organism evidence="2">
    <name type="scientific">Megaviridae environmental sample</name>
    <dbReference type="NCBI Taxonomy" id="1737588"/>
    <lineage>
        <taxon>Viruses</taxon>
        <taxon>Varidnaviria</taxon>
        <taxon>Bamfordvirae</taxon>
        <taxon>Nucleocytoviricota</taxon>
        <taxon>Megaviricetes</taxon>
        <taxon>Imitervirales</taxon>
        <taxon>Mimiviridae</taxon>
        <taxon>environmental samples</taxon>
    </lineage>
</organism>
<dbReference type="EMBL" id="MN448287">
    <property type="protein sequence ID" value="QFG74368.1"/>
    <property type="molecule type" value="Genomic_DNA"/>
</dbReference>
<evidence type="ECO:0000313" key="2">
    <source>
        <dbReference type="EMBL" id="QFG74368.1"/>
    </source>
</evidence>
<keyword evidence="1" id="KW-0472">Membrane</keyword>
<keyword evidence="1" id="KW-0812">Transmembrane</keyword>
<keyword evidence="1" id="KW-1133">Transmembrane helix</keyword>
<accession>A0A5J6VKJ7</accession>
<evidence type="ECO:0000256" key="1">
    <source>
        <dbReference type="SAM" id="Phobius"/>
    </source>
</evidence>
<sequence length="282" mass="33747">MLIKNNYKNIENFSNGDNENILNELLKELPEDTDLSDSYFDQIKHDYIIAKSEYLKKNKDIKTKENDKEQMKTYFSCTMEYLREYLCLFKKNELCDKNFNLNIPDTSKNKYIKTQMRVYTKYFFQNVFIDSNNSLAYEEFIKANVDIFDYLNKMRYLKQNDKDKYTKLLIKKDEKIKEIKKNYSNVYDVICNNLDVLLEIYVNINDFMCVNNKSIFSECEFCNKIKSKNSIGSYGFGSLDDIFSPENFSNVNNLNKKIYTRYYLYFIALCLLVLFICILINK</sequence>
<reference evidence="2" key="1">
    <citation type="journal article" date="2019" name="Philos. Trans. R. Soc. Lond., B, Biol. Sci.">
        <title>Targeted metagenomic recovery of four divergent viruses reveals shared and distinctive characteristics of giant viruses of marine eukaryotes.</title>
        <authorList>
            <person name="Needham D.M."/>
            <person name="Poirier C."/>
            <person name="Hehenberger E."/>
            <person name="Jimenez V."/>
            <person name="Swalwell J.E."/>
            <person name="Santoro A.E."/>
            <person name="Worden A.Z."/>
        </authorList>
    </citation>
    <scope>NUCLEOTIDE SEQUENCE</scope>
    <source>
        <strain evidence="2">MPacV-611</strain>
    </source>
</reference>
<feature type="transmembrane region" description="Helical" evidence="1">
    <location>
        <begin position="262"/>
        <end position="280"/>
    </location>
</feature>